<name>A0AAD2AEA7_9LAMI</name>
<evidence type="ECO:0000313" key="10">
    <source>
        <dbReference type="Proteomes" id="UP000834106"/>
    </source>
</evidence>
<sequence>MISFILQEIQLLTVKNGSDDAKWVIKRENFNLCETNLLLNSPDVLNLSVQLFFPTKAETASQKKSRVSAVAINADIRRTKARLLDEVPKLQRLAVEKIVLMFVDIVIAFHDCDSLKLSLHQVRVRIGSPITGYGQESRNHAARQRIPNRTWTDEDGSEHVEDAGIIMFGLALILNLIMYYLQINGSLARKAIRKLMFRRLITMVLARSNQEIYTRAINT</sequence>
<gene>
    <name evidence="9" type="ORF">FPE_LOCUS31876</name>
</gene>
<dbReference type="Gene3D" id="1.10.10.10">
    <property type="entry name" value="Winged helix-like DNA-binding domain superfamily/Winged helix DNA-binding domain"/>
    <property type="match status" value="1"/>
</dbReference>
<dbReference type="AlphaFoldDB" id="A0AAD2AEA7"/>
<feature type="transmembrane region" description="Helical" evidence="8">
    <location>
        <begin position="163"/>
        <end position="181"/>
    </location>
</feature>
<dbReference type="InterPro" id="IPR036388">
    <property type="entry name" value="WH-like_DNA-bd_sf"/>
</dbReference>
<dbReference type="Proteomes" id="UP000834106">
    <property type="component" value="Chromosome 21"/>
</dbReference>
<comment type="subcellular location">
    <subcellularLocation>
        <location evidence="8">Mitochondrion inner membrane</location>
        <topology evidence="8">Single-pass membrane protein</topology>
    </subcellularLocation>
    <subcellularLocation>
        <location evidence="1">Mitochondrion membrane</location>
        <topology evidence="1">Single-pass membrane protein</topology>
    </subcellularLocation>
</comment>
<keyword evidence="8" id="KW-0813">Transport</keyword>
<comment type="function">
    <text evidence="8">Essential component of the TIM23 complex, a complex that mediates the translocation of transit peptide-containing proteins across the mitochondrial inner membrane.</text>
</comment>
<accession>A0AAD2AEA7</accession>
<evidence type="ECO:0000313" key="9">
    <source>
        <dbReference type="EMBL" id="CAI9784446.1"/>
    </source>
</evidence>
<keyword evidence="10" id="KW-1185">Reference proteome</keyword>
<organism evidence="9 10">
    <name type="scientific">Fraxinus pennsylvanica</name>
    <dbReference type="NCBI Taxonomy" id="56036"/>
    <lineage>
        <taxon>Eukaryota</taxon>
        <taxon>Viridiplantae</taxon>
        <taxon>Streptophyta</taxon>
        <taxon>Embryophyta</taxon>
        <taxon>Tracheophyta</taxon>
        <taxon>Spermatophyta</taxon>
        <taxon>Magnoliopsida</taxon>
        <taxon>eudicotyledons</taxon>
        <taxon>Gunneridae</taxon>
        <taxon>Pentapetalae</taxon>
        <taxon>asterids</taxon>
        <taxon>lamiids</taxon>
        <taxon>Lamiales</taxon>
        <taxon>Oleaceae</taxon>
        <taxon>Oleeae</taxon>
        <taxon>Fraxinus</taxon>
    </lineage>
</organism>
<evidence type="ECO:0000256" key="7">
    <source>
        <dbReference type="ARBA" id="ARBA00023136"/>
    </source>
</evidence>
<evidence type="ECO:0000256" key="8">
    <source>
        <dbReference type="RuleBase" id="RU367142"/>
    </source>
</evidence>
<keyword evidence="4" id="KW-0809">Transit peptide</keyword>
<comment type="subunit">
    <text evidence="8">Component of the TIM23 complex.</text>
</comment>
<dbReference type="InterPro" id="IPR013261">
    <property type="entry name" value="Tim21"/>
</dbReference>
<dbReference type="PANTHER" id="PTHR13032:SF6">
    <property type="entry name" value="MITOCHONDRIAL IMPORT INNER MEMBRANE TRANSLOCASE SUBUNIT TIM21"/>
    <property type="match status" value="1"/>
</dbReference>
<evidence type="ECO:0000256" key="1">
    <source>
        <dbReference type="ARBA" id="ARBA00004304"/>
    </source>
</evidence>
<keyword evidence="6 8" id="KW-0496">Mitochondrion</keyword>
<reference evidence="9" key="1">
    <citation type="submission" date="2023-05" db="EMBL/GenBank/DDBJ databases">
        <authorList>
            <person name="Huff M."/>
        </authorList>
    </citation>
    <scope>NUCLEOTIDE SEQUENCE</scope>
</reference>
<keyword evidence="8" id="KW-0811">Translocation</keyword>
<dbReference type="GO" id="GO:0030150">
    <property type="term" value="P:protein import into mitochondrial matrix"/>
    <property type="evidence" value="ECO:0007669"/>
    <property type="project" value="UniProtKB-UniRule"/>
</dbReference>
<dbReference type="GO" id="GO:0005744">
    <property type="term" value="C:TIM23 mitochondrial import inner membrane translocase complex"/>
    <property type="evidence" value="ECO:0007669"/>
    <property type="project" value="UniProtKB-UniRule"/>
</dbReference>
<evidence type="ECO:0000256" key="5">
    <source>
        <dbReference type="ARBA" id="ARBA00022989"/>
    </source>
</evidence>
<keyword evidence="7 8" id="KW-0472">Membrane</keyword>
<dbReference type="EMBL" id="OU503056">
    <property type="protein sequence ID" value="CAI9784446.1"/>
    <property type="molecule type" value="Genomic_DNA"/>
</dbReference>
<keyword evidence="3 8" id="KW-0812">Transmembrane</keyword>
<evidence type="ECO:0000256" key="6">
    <source>
        <dbReference type="ARBA" id="ARBA00023128"/>
    </source>
</evidence>
<evidence type="ECO:0000256" key="4">
    <source>
        <dbReference type="ARBA" id="ARBA00022946"/>
    </source>
</evidence>
<keyword evidence="5 8" id="KW-1133">Transmembrane helix</keyword>
<dbReference type="PANTHER" id="PTHR13032">
    <property type="entry name" value="MITOCHONDRIAL IMPORT INNER MEMBRANE TRANSLOCASE SUBUNIT TIM21"/>
    <property type="match status" value="1"/>
</dbReference>
<protein>
    <recommendedName>
        <fullName evidence="8">Mitochondrial import inner membrane translocase subunit Tim21</fullName>
    </recommendedName>
</protein>
<proteinExistence type="inferred from homology"/>
<evidence type="ECO:0000256" key="3">
    <source>
        <dbReference type="ARBA" id="ARBA00022692"/>
    </source>
</evidence>
<keyword evidence="8" id="KW-0653">Protein transport</keyword>
<keyword evidence="8" id="KW-0999">Mitochondrion inner membrane</keyword>
<evidence type="ECO:0000256" key="2">
    <source>
        <dbReference type="ARBA" id="ARBA00010867"/>
    </source>
</evidence>
<comment type="similarity">
    <text evidence="2 8">Belongs to the TIM21 family.</text>
</comment>